<evidence type="ECO:0000313" key="8">
    <source>
        <dbReference type="Proteomes" id="UP001237642"/>
    </source>
</evidence>
<gene>
    <name evidence="7" type="ORF">POM88_033774</name>
</gene>
<dbReference type="InterPro" id="IPR027356">
    <property type="entry name" value="NPH3_dom"/>
</dbReference>
<dbReference type="InterPro" id="IPR043454">
    <property type="entry name" value="NPH3/RPT2-like"/>
</dbReference>
<evidence type="ECO:0000313" key="7">
    <source>
        <dbReference type="EMBL" id="KAK1367682.1"/>
    </source>
</evidence>
<comment type="pathway">
    <text evidence="1">Protein modification; protein ubiquitination.</text>
</comment>
<reference evidence="7" key="1">
    <citation type="submission" date="2023-02" db="EMBL/GenBank/DDBJ databases">
        <title>Genome of toxic invasive species Heracleum sosnowskyi carries increased number of genes despite the absence of recent whole-genome duplications.</title>
        <authorList>
            <person name="Schelkunov M."/>
            <person name="Shtratnikova V."/>
            <person name="Makarenko M."/>
            <person name="Klepikova A."/>
            <person name="Omelchenko D."/>
            <person name="Novikova G."/>
            <person name="Obukhova E."/>
            <person name="Bogdanov V."/>
            <person name="Penin A."/>
            <person name="Logacheva M."/>
        </authorList>
    </citation>
    <scope>NUCLEOTIDE SEQUENCE</scope>
    <source>
        <strain evidence="7">Hsosn_3</strain>
        <tissue evidence="7">Leaf</tissue>
    </source>
</reference>
<dbReference type="InterPro" id="IPR011333">
    <property type="entry name" value="SKP1/BTB/POZ_sf"/>
</dbReference>
<evidence type="ECO:0000256" key="2">
    <source>
        <dbReference type="ARBA" id="ARBA00022786"/>
    </source>
</evidence>
<feature type="region of interest" description="Disordered" evidence="4">
    <location>
        <begin position="608"/>
        <end position="634"/>
    </location>
</feature>
<dbReference type="PROSITE" id="PS50097">
    <property type="entry name" value="BTB"/>
    <property type="match status" value="1"/>
</dbReference>
<reference evidence="7" key="2">
    <citation type="submission" date="2023-05" db="EMBL/GenBank/DDBJ databases">
        <authorList>
            <person name="Schelkunov M.I."/>
        </authorList>
    </citation>
    <scope>NUCLEOTIDE SEQUENCE</scope>
    <source>
        <strain evidence="7">Hsosn_3</strain>
        <tissue evidence="7">Leaf</tissue>
    </source>
</reference>
<dbReference type="Gene3D" id="3.30.710.10">
    <property type="entry name" value="Potassium Channel Kv1.1, Chain A"/>
    <property type="match status" value="1"/>
</dbReference>
<feature type="compositionally biased region" description="Basic and acidic residues" evidence="4">
    <location>
        <begin position="624"/>
        <end position="634"/>
    </location>
</feature>
<dbReference type="Pfam" id="PF03000">
    <property type="entry name" value="NPH3"/>
    <property type="match status" value="1"/>
</dbReference>
<evidence type="ECO:0000256" key="4">
    <source>
        <dbReference type="SAM" id="MobiDB-lite"/>
    </source>
</evidence>
<evidence type="ECO:0000256" key="3">
    <source>
        <dbReference type="PROSITE-ProRule" id="PRU00982"/>
    </source>
</evidence>
<keyword evidence="8" id="KW-1185">Reference proteome</keyword>
<feature type="domain" description="BTB" evidence="5">
    <location>
        <begin position="28"/>
        <end position="103"/>
    </location>
</feature>
<accession>A0AAD8MCE5</accession>
<organism evidence="7 8">
    <name type="scientific">Heracleum sosnowskyi</name>
    <dbReference type="NCBI Taxonomy" id="360622"/>
    <lineage>
        <taxon>Eukaryota</taxon>
        <taxon>Viridiplantae</taxon>
        <taxon>Streptophyta</taxon>
        <taxon>Embryophyta</taxon>
        <taxon>Tracheophyta</taxon>
        <taxon>Spermatophyta</taxon>
        <taxon>Magnoliopsida</taxon>
        <taxon>eudicotyledons</taxon>
        <taxon>Gunneridae</taxon>
        <taxon>Pentapetalae</taxon>
        <taxon>asterids</taxon>
        <taxon>campanulids</taxon>
        <taxon>Apiales</taxon>
        <taxon>Apiaceae</taxon>
        <taxon>Apioideae</taxon>
        <taxon>apioid superclade</taxon>
        <taxon>Tordylieae</taxon>
        <taxon>Tordyliinae</taxon>
        <taxon>Heracleum</taxon>
    </lineage>
</organism>
<name>A0AAD8MCE5_9APIA</name>
<dbReference type="Pfam" id="PF00651">
    <property type="entry name" value="BTB"/>
    <property type="match status" value="1"/>
</dbReference>
<keyword evidence="2" id="KW-0833">Ubl conjugation pathway</keyword>
<sequence>MACMKLGSKSDVFYRDGQSWLSSSGLPSDIVIEVEETSFHLHKFPLLSRSRALENLIGDSSDDERKGVDNKRCVLQLHDLPGGAKTFLLVAKFCYGVKMDLTAKNVASLRCAAEYLEMYDENGEGNLVTHAETFLNAVFANWIDTIKALETCEEVLPHAEELRIVSRCIDSLATKACSDQPLFSWPVSGRNAGQSPASTLVWNGLRTASKPQHVSEDWWYEDVSFLRLPLYKRLILAVGSRGMKPEKIAGSLIFYAKKYLPLMGRQSNSQNGNHAGLQLNLSASSEADQRMLLEEIAELLPDHKGVIPTKLLLKLLRTSMILHASQSCRENLEKRVGTQLDQAVLVDLLIPNMGYSVETLYDIDCVQRILDHFMAVEKDVADTPSNCVVDEEHFLGIPQSLTPFTMVANLVDSYLAEVAPDVNLKLSKFQSLAAVLPTYSRTLDDGIYRAIDIYLKAHPWLTDSEREQLCRLMNCEKLSLEASTHAAQNERLPLRVIVQVLFFEQLRLRTSVSNWFFVADNDSQNPSGNLALPRNENAIQPASGENQIVRFDEMKERVFELEKECLGMKQEIDRIMKTKGSWNSFLKLFGLRLKMKSCEPKAAKKKCSAEVVPPASTTPLLNGKQDEAKAELAQ</sequence>
<dbReference type="SUPFAM" id="SSF54695">
    <property type="entry name" value="POZ domain"/>
    <property type="match status" value="1"/>
</dbReference>
<dbReference type="Proteomes" id="UP001237642">
    <property type="component" value="Unassembled WGS sequence"/>
</dbReference>
<evidence type="ECO:0000256" key="1">
    <source>
        <dbReference type="ARBA" id="ARBA00004906"/>
    </source>
</evidence>
<dbReference type="PANTHER" id="PTHR32370">
    <property type="entry name" value="OS12G0117600 PROTEIN"/>
    <property type="match status" value="1"/>
</dbReference>
<comment type="similarity">
    <text evidence="3">Belongs to the NPH3 family.</text>
</comment>
<dbReference type="EMBL" id="JAUIZM010000008">
    <property type="protein sequence ID" value="KAK1367682.1"/>
    <property type="molecule type" value="Genomic_DNA"/>
</dbReference>
<dbReference type="AlphaFoldDB" id="A0AAD8MCE5"/>
<feature type="domain" description="NPH3" evidence="6">
    <location>
        <begin position="217"/>
        <end position="507"/>
    </location>
</feature>
<proteinExistence type="inferred from homology"/>
<evidence type="ECO:0000259" key="6">
    <source>
        <dbReference type="PROSITE" id="PS51649"/>
    </source>
</evidence>
<protein>
    <submittedName>
        <fullName evidence="7">BTB/POZ domain-containing protein</fullName>
    </submittedName>
</protein>
<dbReference type="PROSITE" id="PS51649">
    <property type="entry name" value="NPH3"/>
    <property type="match status" value="1"/>
</dbReference>
<evidence type="ECO:0000259" key="5">
    <source>
        <dbReference type="PROSITE" id="PS50097"/>
    </source>
</evidence>
<dbReference type="InterPro" id="IPR000210">
    <property type="entry name" value="BTB/POZ_dom"/>
</dbReference>
<comment type="caution">
    <text evidence="7">The sequence shown here is derived from an EMBL/GenBank/DDBJ whole genome shotgun (WGS) entry which is preliminary data.</text>
</comment>